<dbReference type="Proteomes" id="UP000308744">
    <property type="component" value="Unassembled WGS sequence"/>
</dbReference>
<sequence>MLVQNKGNHSYTANGLTLTPGTNKVDEKEFERFLTHPLMKHLNDKGEFVYEGDKTRPSAKDAIAMIEDAFDIDMLKALKAEDDRKTVLDAIDKRIEELTNPEK</sequence>
<accession>A0A4U2YV92</accession>
<reference evidence="2 3" key="1">
    <citation type="submission" date="2019-04" db="EMBL/GenBank/DDBJ databases">
        <title>Lysinibacillus genome sequencing.</title>
        <authorList>
            <person name="Dunlap C."/>
        </authorList>
    </citation>
    <scope>NUCLEOTIDE SEQUENCE [LARGE SCALE GENOMIC DNA]</scope>
    <source>
        <strain evidence="2 3">CCTCC AB 2010389</strain>
    </source>
</reference>
<dbReference type="AlphaFoldDB" id="A0A4U2YV92"/>
<protein>
    <submittedName>
        <fullName evidence="2">Uncharacterized protein</fullName>
    </submittedName>
</protein>
<proteinExistence type="predicted"/>
<name>A0A4U2YV92_9BACI</name>
<dbReference type="EMBL" id="SZPU01000062">
    <property type="protein sequence ID" value="TKI65566.1"/>
    <property type="molecule type" value="Genomic_DNA"/>
</dbReference>
<dbReference type="RefSeq" id="WP_107896383.1">
    <property type="nucleotide sequence ID" value="NZ_PYWM01000020.1"/>
</dbReference>
<keyword evidence="3" id="KW-1185">Reference proteome</keyword>
<gene>
    <name evidence="2" type="ORF">FC756_16070</name>
</gene>
<organism evidence="2 3">
    <name type="scientific">Lysinibacillus mangiferihumi</name>
    <dbReference type="NCBI Taxonomy" id="1130819"/>
    <lineage>
        <taxon>Bacteria</taxon>
        <taxon>Bacillati</taxon>
        <taxon>Bacillota</taxon>
        <taxon>Bacilli</taxon>
        <taxon>Bacillales</taxon>
        <taxon>Bacillaceae</taxon>
        <taxon>Lysinibacillus</taxon>
    </lineage>
</organism>
<feature type="region of interest" description="Disordered" evidence="1">
    <location>
        <begin position="1"/>
        <end position="22"/>
    </location>
</feature>
<evidence type="ECO:0000256" key="1">
    <source>
        <dbReference type="SAM" id="MobiDB-lite"/>
    </source>
</evidence>
<comment type="caution">
    <text evidence="2">The sequence shown here is derived from an EMBL/GenBank/DDBJ whole genome shotgun (WGS) entry which is preliminary data.</text>
</comment>
<evidence type="ECO:0000313" key="2">
    <source>
        <dbReference type="EMBL" id="TKI65566.1"/>
    </source>
</evidence>
<evidence type="ECO:0000313" key="3">
    <source>
        <dbReference type="Proteomes" id="UP000308744"/>
    </source>
</evidence>